<keyword evidence="4" id="KW-1185">Reference proteome</keyword>
<dbReference type="AlphaFoldDB" id="A0A7Y9RPC8"/>
<organism evidence="3 4">
    <name type="scientific">Nocardioides perillae</name>
    <dbReference type="NCBI Taxonomy" id="1119534"/>
    <lineage>
        <taxon>Bacteria</taxon>
        <taxon>Bacillati</taxon>
        <taxon>Actinomycetota</taxon>
        <taxon>Actinomycetes</taxon>
        <taxon>Propionibacteriales</taxon>
        <taxon>Nocardioidaceae</taxon>
        <taxon>Nocardioides</taxon>
    </lineage>
</organism>
<evidence type="ECO:0000313" key="4">
    <source>
        <dbReference type="Proteomes" id="UP000544110"/>
    </source>
</evidence>
<evidence type="ECO:0000256" key="1">
    <source>
        <dbReference type="SAM" id="Phobius"/>
    </source>
</evidence>
<dbReference type="RefSeq" id="WP_179516790.1">
    <property type="nucleotide sequence ID" value="NZ_JACCAC010000001.1"/>
</dbReference>
<feature type="transmembrane region" description="Helical" evidence="1">
    <location>
        <begin position="251"/>
        <end position="272"/>
    </location>
</feature>
<evidence type="ECO:0000256" key="2">
    <source>
        <dbReference type="SAM" id="SignalP"/>
    </source>
</evidence>
<feature type="signal peptide" evidence="2">
    <location>
        <begin position="1"/>
        <end position="25"/>
    </location>
</feature>
<keyword evidence="2" id="KW-0732">Signal</keyword>
<accession>A0A7Y9RPC8</accession>
<dbReference type="EMBL" id="JACCAC010000001">
    <property type="protein sequence ID" value="NYG54097.1"/>
    <property type="molecule type" value="Genomic_DNA"/>
</dbReference>
<dbReference type="Proteomes" id="UP000544110">
    <property type="component" value="Unassembled WGS sequence"/>
</dbReference>
<keyword evidence="1" id="KW-0812">Transmembrane</keyword>
<feature type="transmembrane region" description="Helical" evidence="1">
    <location>
        <begin position="173"/>
        <end position="191"/>
    </location>
</feature>
<name>A0A7Y9RPC8_9ACTN</name>
<feature type="transmembrane region" description="Helical" evidence="1">
    <location>
        <begin position="198"/>
        <end position="217"/>
    </location>
</feature>
<proteinExistence type="predicted"/>
<evidence type="ECO:0008006" key="5">
    <source>
        <dbReference type="Google" id="ProtNLM"/>
    </source>
</evidence>
<evidence type="ECO:0000313" key="3">
    <source>
        <dbReference type="EMBL" id="NYG54097.1"/>
    </source>
</evidence>
<protein>
    <recommendedName>
        <fullName evidence="5">Integral membrane protein</fullName>
    </recommendedName>
</protein>
<gene>
    <name evidence="3" type="ORF">BJ989_000401</name>
</gene>
<feature type="chain" id="PRO_5030814858" description="Integral membrane protein" evidence="2">
    <location>
        <begin position="26"/>
        <end position="282"/>
    </location>
</feature>
<keyword evidence="1" id="KW-1133">Transmembrane helix</keyword>
<sequence>MRLLATLLALVSAALLPLALTAAWAERTVTDTTAYVDAVGPLADDPAVRDAVATRLTGVAEEQVAASLGPVVGSAAADVTSRASRAVVGSDAFARAWRDANAELHAQLTTALEGERSDELVLRLDPLVDEVLATLARDLRLPAPPEVDAPLPLRVASAQDADRAREAYRLVDAASPALPVVWAAVLVLALLPRGRRATLVTAAAASVVTCLLLWLAVRAGGTVAAEEVGSRSFVLGEQVARLVYDEVTSGLRAWAVVASVVAAVVLVLAALAPRRRRRSARG</sequence>
<reference evidence="3 4" key="1">
    <citation type="submission" date="2020-07" db="EMBL/GenBank/DDBJ databases">
        <title>Sequencing the genomes of 1000 actinobacteria strains.</title>
        <authorList>
            <person name="Klenk H.-P."/>
        </authorList>
    </citation>
    <scope>NUCLEOTIDE SEQUENCE [LARGE SCALE GENOMIC DNA]</scope>
    <source>
        <strain evidence="3 4">DSM 24552</strain>
    </source>
</reference>
<keyword evidence="1" id="KW-0472">Membrane</keyword>
<comment type="caution">
    <text evidence="3">The sequence shown here is derived from an EMBL/GenBank/DDBJ whole genome shotgun (WGS) entry which is preliminary data.</text>
</comment>